<sequence length="78" mass="8710">KISKKISQIIAAKVDYNNKTYRMTGQAGNLVVLTPIGGGKEVFVKGKRILKIHPLKEFEKNLPATVPEKKKPKLELKP</sequence>
<gene>
    <name evidence="1" type="ORF">S01H4_66308</name>
</gene>
<dbReference type="EMBL" id="BART01041001">
    <property type="protein sequence ID" value="GAH22360.1"/>
    <property type="molecule type" value="Genomic_DNA"/>
</dbReference>
<comment type="caution">
    <text evidence="1">The sequence shown here is derived from an EMBL/GenBank/DDBJ whole genome shotgun (WGS) entry which is preliminary data.</text>
</comment>
<name>X1EPU3_9ZZZZ</name>
<dbReference type="AlphaFoldDB" id="X1EPU3"/>
<reference evidence="1" key="1">
    <citation type="journal article" date="2014" name="Front. Microbiol.">
        <title>High frequency of phylogenetically diverse reductive dehalogenase-homologous genes in deep subseafloor sedimentary metagenomes.</title>
        <authorList>
            <person name="Kawai M."/>
            <person name="Futagami T."/>
            <person name="Toyoda A."/>
            <person name="Takaki Y."/>
            <person name="Nishi S."/>
            <person name="Hori S."/>
            <person name="Arai W."/>
            <person name="Tsubouchi T."/>
            <person name="Morono Y."/>
            <person name="Uchiyama I."/>
            <person name="Ito T."/>
            <person name="Fujiyama A."/>
            <person name="Inagaki F."/>
            <person name="Takami H."/>
        </authorList>
    </citation>
    <scope>NUCLEOTIDE SEQUENCE</scope>
    <source>
        <strain evidence="1">Expedition CK06-06</strain>
    </source>
</reference>
<protein>
    <submittedName>
        <fullName evidence="1">Uncharacterized protein</fullName>
    </submittedName>
</protein>
<organism evidence="1">
    <name type="scientific">marine sediment metagenome</name>
    <dbReference type="NCBI Taxonomy" id="412755"/>
    <lineage>
        <taxon>unclassified sequences</taxon>
        <taxon>metagenomes</taxon>
        <taxon>ecological metagenomes</taxon>
    </lineage>
</organism>
<accession>X1EPU3</accession>
<proteinExistence type="predicted"/>
<evidence type="ECO:0000313" key="1">
    <source>
        <dbReference type="EMBL" id="GAH22360.1"/>
    </source>
</evidence>
<feature type="non-terminal residue" evidence="1">
    <location>
        <position position="1"/>
    </location>
</feature>
<feature type="non-terminal residue" evidence="1">
    <location>
        <position position="78"/>
    </location>
</feature>